<proteinExistence type="predicted"/>
<organism evidence="2">
    <name type="scientific">Myoviridae sp. ctVDo27</name>
    <dbReference type="NCBI Taxonomy" id="2823548"/>
    <lineage>
        <taxon>Viruses</taxon>
        <taxon>Duplodnaviria</taxon>
        <taxon>Heunggongvirae</taxon>
        <taxon>Uroviricota</taxon>
        <taxon>Caudoviricetes</taxon>
    </lineage>
</organism>
<sequence>MAPVRNSEWRRKHRLSRVHRYLTGNKKPASMSG</sequence>
<feature type="region of interest" description="Disordered" evidence="1">
    <location>
        <begin position="1"/>
        <end position="33"/>
    </location>
</feature>
<reference evidence="2" key="1">
    <citation type="journal article" date="2021" name="Proc. Natl. Acad. Sci. U.S.A.">
        <title>A Catalog of Tens of Thousands of Viruses from Human Metagenomes Reveals Hidden Associations with Chronic Diseases.</title>
        <authorList>
            <person name="Tisza M.J."/>
            <person name="Buck C.B."/>
        </authorList>
    </citation>
    <scope>NUCLEOTIDE SEQUENCE</scope>
    <source>
        <strain evidence="2">CtVDo27</strain>
    </source>
</reference>
<protein>
    <submittedName>
        <fullName evidence="2">Uncharacterized protein</fullName>
    </submittedName>
</protein>
<name>A0A8S5LHD7_9CAUD</name>
<evidence type="ECO:0000256" key="1">
    <source>
        <dbReference type="SAM" id="MobiDB-lite"/>
    </source>
</evidence>
<feature type="compositionally biased region" description="Basic residues" evidence="1">
    <location>
        <begin position="10"/>
        <end position="20"/>
    </location>
</feature>
<evidence type="ECO:0000313" key="2">
    <source>
        <dbReference type="EMBL" id="DAD69414.1"/>
    </source>
</evidence>
<dbReference type="EMBL" id="BK014720">
    <property type="protein sequence ID" value="DAD69414.1"/>
    <property type="molecule type" value="Genomic_DNA"/>
</dbReference>
<accession>A0A8S5LHD7</accession>